<evidence type="ECO:0000256" key="5">
    <source>
        <dbReference type="RuleBase" id="RU000320"/>
    </source>
</evidence>
<evidence type="ECO:0000256" key="6">
    <source>
        <dbReference type="SAM" id="Phobius"/>
    </source>
</evidence>
<dbReference type="STRING" id="1048834.TC41_0726"/>
<dbReference type="KEGG" id="aad:TC41_0726"/>
<dbReference type="GO" id="GO:0015990">
    <property type="term" value="P:electron transport coupled proton transport"/>
    <property type="evidence" value="ECO:0007669"/>
    <property type="project" value="TreeGrafter"/>
</dbReference>
<dbReference type="GO" id="GO:0008137">
    <property type="term" value="F:NADH dehydrogenase (ubiquinone) activity"/>
    <property type="evidence" value="ECO:0007669"/>
    <property type="project" value="InterPro"/>
</dbReference>
<name>F8IEH0_ALIAT</name>
<evidence type="ECO:0000256" key="1">
    <source>
        <dbReference type="ARBA" id="ARBA00004651"/>
    </source>
</evidence>
<evidence type="ECO:0000313" key="9">
    <source>
        <dbReference type="Proteomes" id="UP000000292"/>
    </source>
</evidence>
<dbReference type="PRINTS" id="PR01434">
    <property type="entry name" value="NADHDHGNASE5"/>
</dbReference>
<dbReference type="eggNOG" id="COG1009">
    <property type="taxonomic scope" value="Bacteria"/>
</dbReference>
<dbReference type="Pfam" id="PF00361">
    <property type="entry name" value="Proton_antipo_M"/>
    <property type="match status" value="1"/>
</dbReference>
<evidence type="ECO:0000259" key="7">
    <source>
        <dbReference type="Pfam" id="PF00361"/>
    </source>
</evidence>
<keyword evidence="4 6" id="KW-0472">Membrane</keyword>
<accession>F8IEH0</accession>
<evidence type="ECO:0000256" key="4">
    <source>
        <dbReference type="ARBA" id="ARBA00023136"/>
    </source>
</evidence>
<dbReference type="GO" id="GO:0042773">
    <property type="term" value="P:ATP synthesis coupled electron transport"/>
    <property type="evidence" value="ECO:0007669"/>
    <property type="project" value="InterPro"/>
</dbReference>
<dbReference type="AlphaFoldDB" id="F8IEH0"/>
<dbReference type="HOGENOM" id="CLU_796050_0_0_9"/>
<keyword evidence="8" id="KW-0830">Ubiquinone</keyword>
<dbReference type="InterPro" id="IPR003945">
    <property type="entry name" value="NU5C-like"/>
</dbReference>
<feature type="transmembrane region" description="Helical" evidence="6">
    <location>
        <begin position="152"/>
        <end position="175"/>
    </location>
</feature>
<keyword evidence="3 6" id="KW-1133">Transmembrane helix</keyword>
<feature type="transmembrane region" description="Helical" evidence="6">
    <location>
        <begin position="36"/>
        <end position="59"/>
    </location>
</feature>
<dbReference type="PANTHER" id="PTHR42829">
    <property type="entry name" value="NADH-UBIQUINONE OXIDOREDUCTASE CHAIN 5"/>
    <property type="match status" value="1"/>
</dbReference>
<keyword evidence="2 5" id="KW-0812">Transmembrane</keyword>
<feature type="transmembrane region" description="Helical" evidence="6">
    <location>
        <begin position="196"/>
        <end position="214"/>
    </location>
</feature>
<evidence type="ECO:0000256" key="2">
    <source>
        <dbReference type="ARBA" id="ARBA00022692"/>
    </source>
</evidence>
<dbReference type="GO" id="GO:0005886">
    <property type="term" value="C:plasma membrane"/>
    <property type="evidence" value="ECO:0007669"/>
    <property type="project" value="UniProtKB-SubCell"/>
</dbReference>
<gene>
    <name evidence="8" type="primary">nuoL</name>
    <name evidence="8" type="ordered locus">TC41_0726</name>
</gene>
<feature type="transmembrane region" description="Helical" evidence="6">
    <location>
        <begin position="248"/>
        <end position="265"/>
    </location>
</feature>
<dbReference type="PANTHER" id="PTHR42829:SF1">
    <property type="entry name" value="INORGANIC CARBON TRANSPORTER SUBUNIT DABB-RELATED"/>
    <property type="match status" value="1"/>
</dbReference>
<organism evidence="8 9">
    <name type="scientific">Alicyclobacillus acidocaldarius (strain Tc-4-1)</name>
    <name type="common">Bacillus acidocaldarius</name>
    <dbReference type="NCBI Taxonomy" id="1048834"/>
    <lineage>
        <taxon>Bacteria</taxon>
        <taxon>Bacillati</taxon>
        <taxon>Bacillota</taxon>
        <taxon>Bacilli</taxon>
        <taxon>Bacillales</taxon>
        <taxon>Alicyclobacillaceae</taxon>
        <taxon>Alicyclobacillus</taxon>
    </lineage>
</organism>
<sequence length="348" mass="36045">MTWARLAPSMAGVILLCSMAAWAGQTSSLGAGIRALAAHPGASLVAGLLLDIVALAQAGNWPSGRWLLDSAVTPTPVSALMHAGFVNAGGLLLAKFSPVLAAGGILPRALLVAVAWISIAIGTGILMIHADYKRQLVASTMAQMGLMLTECAVGAYAVAMVHLLLHGLFKATLFLRSGSAVPRPDEVLVKAEEPSLRFPWSLLAGSALFLLYALPHPADGLRLLSGLLLGAGCAVALTSAMTLRVGRWAGAAAVVLAGALALALRDELIRAWEVLLGTPRPVDEQLAVAAAGLMALQAALYAWLRSRSRGPCSVRVYAWLAYLGDASPHAIEAHPVALETLGEEAILS</sequence>
<dbReference type="PATRIC" id="fig|1048834.4.peg.683"/>
<feature type="transmembrane region" description="Helical" evidence="6">
    <location>
        <begin position="79"/>
        <end position="97"/>
    </location>
</feature>
<evidence type="ECO:0000313" key="8">
    <source>
        <dbReference type="EMBL" id="AEJ42684.1"/>
    </source>
</evidence>
<feature type="transmembrane region" description="Helical" evidence="6">
    <location>
        <begin position="220"/>
        <end position="241"/>
    </location>
</feature>
<evidence type="ECO:0000256" key="3">
    <source>
        <dbReference type="ARBA" id="ARBA00022989"/>
    </source>
</evidence>
<feature type="transmembrane region" description="Helical" evidence="6">
    <location>
        <begin position="6"/>
        <end position="24"/>
    </location>
</feature>
<comment type="subcellular location">
    <subcellularLocation>
        <location evidence="1">Cell membrane</location>
        <topology evidence="1">Multi-pass membrane protein</topology>
    </subcellularLocation>
    <subcellularLocation>
        <location evidence="5">Membrane</location>
        <topology evidence="5">Multi-pass membrane protein</topology>
    </subcellularLocation>
</comment>
<dbReference type="Proteomes" id="UP000000292">
    <property type="component" value="Chromosome"/>
</dbReference>
<dbReference type="GO" id="GO:0003954">
    <property type="term" value="F:NADH dehydrogenase activity"/>
    <property type="evidence" value="ECO:0007669"/>
    <property type="project" value="TreeGrafter"/>
</dbReference>
<feature type="transmembrane region" description="Helical" evidence="6">
    <location>
        <begin position="109"/>
        <end position="132"/>
    </location>
</feature>
<proteinExistence type="predicted"/>
<feature type="transmembrane region" description="Helical" evidence="6">
    <location>
        <begin position="285"/>
        <end position="304"/>
    </location>
</feature>
<dbReference type="InterPro" id="IPR001750">
    <property type="entry name" value="ND/Mrp_TM"/>
</dbReference>
<protein>
    <submittedName>
        <fullName evidence="8">NADH/Ubiquinone/plastoquinone (Complex I)</fullName>
    </submittedName>
</protein>
<dbReference type="EMBL" id="CP002902">
    <property type="protein sequence ID" value="AEJ42684.1"/>
    <property type="molecule type" value="Genomic_DNA"/>
</dbReference>
<feature type="domain" description="NADH:quinone oxidoreductase/Mrp antiporter transmembrane" evidence="7">
    <location>
        <begin position="10"/>
        <end position="181"/>
    </location>
</feature>
<reference evidence="9" key="2">
    <citation type="submission" date="2011-06" db="EMBL/GenBank/DDBJ databases">
        <title>The complete genome sequence of Alicyclobacillus acidocaldarius sp. Tc-4-1.</title>
        <authorList>
            <person name="Chen Y."/>
            <person name="He Y."/>
            <person name="Dong Z."/>
            <person name="Hu S."/>
        </authorList>
    </citation>
    <scope>NUCLEOTIDE SEQUENCE [LARGE SCALE GENOMIC DNA]</scope>
    <source>
        <strain evidence="9">Tc-4-1</strain>
    </source>
</reference>
<reference evidence="8 9" key="1">
    <citation type="journal article" date="2011" name="J. Bacteriol.">
        <title>Complete Genome Sequence of Alicyclobacillus acidocaldarius Strain Tc-4-1.</title>
        <authorList>
            <person name="Chen Y."/>
            <person name="He Y."/>
            <person name="Zhang B."/>
            <person name="Yang J."/>
            <person name="Li W."/>
            <person name="Dong Z."/>
            <person name="Hu S."/>
        </authorList>
    </citation>
    <scope>NUCLEOTIDE SEQUENCE [LARGE SCALE GENOMIC DNA]</scope>
    <source>
        <strain evidence="8 9">Tc-4-1</strain>
    </source>
</reference>